<gene>
    <name evidence="1" type="ordered locus">c5083</name>
</gene>
<reference evidence="1 2" key="1">
    <citation type="journal article" date="2002" name="Proc. Natl. Acad. Sci. U.S.A.">
        <title>Extensive mosaic structure revealed by the complete genome sequence of uropathogenic Escherichia coli.</title>
        <authorList>
            <person name="Welch R.A."/>
            <person name="Burland V."/>
            <person name="Plunkett G.III."/>
            <person name="Redford P."/>
            <person name="Roesch P."/>
            <person name="Rasko D."/>
            <person name="Buckles E.L."/>
            <person name="Liou S.R."/>
            <person name="Boutin A."/>
            <person name="Hackett J."/>
            <person name="Stroud D."/>
            <person name="Mayhew G.F."/>
            <person name="Rose D.J."/>
            <person name="Zhou S."/>
            <person name="Schwartz D.C."/>
            <person name="Perna N.T."/>
            <person name="Mobley H.L."/>
            <person name="Donnenberg M.S."/>
            <person name="Blattner F.R."/>
        </authorList>
    </citation>
    <scope>NUCLEOTIDE SEQUENCE [LARGE SCALE GENOMIC DNA]</scope>
    <source>
        <strain evidence="2">CFT073 / ATCC 700928 / UPEC</strain>
    </source>
</reference>
<dbReference type="EMBL" id="AE014075">
    <property type="protein sequence ID" value="AAN83509.1"/>
    <property type="molecule type" value="Genomic_DNA"/>
</dbReference>
<accession>A0A0H2VDI3</accession>
<dbReference type="AlphaFoldDB" id="A0A0H2VDI3"/>
<protein>
    <submittedName>
        <fullName evidence="1">Uncharacterized protein</fullName>
    </submittedName>
</protein>
<sequence length="128" mass="13635">MSDTSAAVNVIGTNNGARKFLHYIVGFVTRTARGAGRLDGIRTVLLFDGAQALGNVIQCLIPGNRFEFAATLATDHGGFQARGQDLGIVNEVPAIITLQTQGTLVGFPLRCLRPDDFAVIDDQVDFAT</sequence>
<proteinExistence type="predicted"/>
<dbReference type="HOGENOM" id="CLU_1956118_0_0_6"/>
<organism evidence="1 2">
    <name type="scientific">Escherichia coli O6:H1 (strain CFT073 / ATCC 700928 / UPEC)</name>
    <dbReference type="NCBI Taxonomy" id="199310"/>
    <lineage>
        <taxon>Bacteria</taxon>
        <taxon>Pseudomonadati</taxon>
        <taxon>Pseudomonadota</taxon>
        <taxon>Gammaproteobacteria</taxon>
        <taxon>Enterobacterales</taxon>
        <taxon>Enterobacteriaceae</taxon>
        <taxon>Escherichia</taxon>
    </lineage>
</organism>
<evidence type="ECO:0000313" key="2">
    <source>
        <dbReference type="Proteomes" id="UP000001410"/>
    </source>
</evidence>
<name>A0A0H2VDI3_ECOL6</name>
<keyword evidence="2" id="KW-1185">Reference proteome</keyword>
<dbReference type="KEGG" id="ecc:c5083"/>
<evidence type="ECO:0000313" key="1">
    <source>
        <dbReference type="EMBL" id="AAN83509.1"/>
    </source>
</evidence>
<dbReference type="Proteomes" id="UP000001410">
    <property type="component" value="Chromosome"/>
</dbReference>